<evidence type="ECO:0000313" key="2">
    <source>
        <dbReference type="EMBL" id="GAA2156688.1"/>
    </source>
</evidence>
<evidence type="ECO:0000256" key="1">
    <source>
        <dbReference type="SAM" id="MobiDB-lite"/>
    </source>
</evidence>
<protein>
    <submittedName>
        <fullName evidence="2">Uncharacterized protein</fullName>
    </submittedName>
</protein>
<sequence>MGAPPKIRTATVSRRRRPDSFRGIVRGDEPPDTDPDPPFADPTPADEPPGSSVPGRADPPGPVDGTPC</sequence>
<reference evidence="2 3" key="1">
    <citation type="journal article" date="2019" name="Int. J. Syst. Evol. Microbiol.">
        <title>The Global Catalogue of Microorganisms (GCM) 10K type strain sequencing project: providing services to taxonomists for standard genome sequencing and annotation.</title>
        <authorList>
            <consortium name="The Broad Institute Genomics Platform"/>
            <consortium name="The Broad Institute Genome Sequencing Center for Infectious Disease"/>
            <person name="Wu L."/>
            <person name="Ma J."/>
        </authorList>
    </citation>
    <scope>NUCLEOTIDE SEQUENCE [LARGE SCALE GENOMIC DNA]</scope>
    <source>
        <strain evidence="2 3">JCM 14560</strain>
    </source>
</reference>
<organism evidence="2 3">
    <name type="scientific">Kitasatospora kazusensis</name>
    <dbReference type="NCBI Taxonomy" id="407974"/>
    <lineage>
        <taxon>Bacteria</taxon>
        <taxon>Bacillati</taxon>
        <taxon>Actinomycetota</taxon>
        <taxon>Actinomycetes</taxon>
        <taxon>Kitasatosporales</taxon>
        <taxon>Streptomycetaceae</taxon>
        <taxon>Kitasatospora</taxon>
    </lineage>
</organism>
<gene>
    <name evidence="2" type="ORF">GCM10009760_57920</name>
</gene>
<proteinExistence type="predicted"/>
<feature type="region of interest" description="Disordered" evidence="1">
    <location>
        <begin position="1"/>
        <end position="68"/>
    </location>
</feature>
<dbReference type="Proteomes" id="UP001422759">
    <property type="component" value="Unassembled WGS sequence"/>
</dbReference>
<name>A0ABN3A9X1_9ACTN</name>
<accession>A0ABN3A9X1</accession>
<comment type="caution">
    <text evidence="2">The sequence shown here is derived from an EMBL/GenBank/DDBJ whole genome shotgun (WGS) entry which is preliminary data.</text>
</comment>
<keyword evidence="3" id="KW-1185">Reference proteome</keyword>
<evidence type="ECO:0000313" key="3">
    <source>
        <dbReference type="Proteomes" id="UP001422759"/>
    </source>
</evidence>
<feature type="compositionally biased region" description="Pro residues" evidence="1">
    <location>
        <begin position="36"/>
        <end position="47"/>
    </location>
</feature>
<dbReference type="EMBL" id="BAAANT010000053">
    <property type="protein sequence ID" value="GAA2156688.1"/>
    <property type="molecule type" value="Genomic_DNA"/>
</dbReference>